<organism evidence="1 2">
    <name type="scientific">Ambrosia artemisiifolia</name>
    <name type="common">Common ragweed</name>
    <dbReference type="NCBI Taxonomy" id="4212"/>
    <lineage>
        <taxon>Eukaryota</taxon>
        <taxon>Viridiplantae</taxon>
        <taxon>Streptophyta</taxon>
        <taxon>Embryophyta</taxon>
        <taxon>Tracheophyta</taxon>
        <taxon>Spermatophyta</taxon>
        <taxon>Magnoliopsida</taxon>
        <taxon>eudicotyledons</taxon>
        <taxon>Gunneridae</taxon>
        <taxon>Pentapetalae</taxon>
        <taxon>asterids</taxon>
        <taxon>campanulids</taxon>
        <taxon>Asterales</taxon>
        <taxon>Asteraceae</taxon>
        <taxon>Asteroideae</taxon>
        <taxon>Heliantheae alliance</taxon>
        <taxon>Heliantheae</taxon>
        <taxon>Ambrosia</taxon>
    </lineage>
</organism>
<keyword evidence="2" id="KW-1185">Reference proteome</keyword>
<feature type="non-terminal residue" evidence="1">
    <location>
        <position position="133"/>
    </location>
</feature>
<proteinExistence type="predicted"/>
<protein>
    <submittedName>
        <fullName evidence="1">Uncharacterized protein</fullName>
    </submittedName>
</protein>
<dbReference type="Proteomes" id="UP001206925">
    <property type="component" value="Unassembled WGS sequence"/>
</dbReference>
<dbReference type="EMBL" id="JAMZMK010000479">
    <property type="protein sequence ID" value="KAI7756283.1"/>
    <property type="molecule type" value="Genomic_DNA"/>
</dbReference>
<reference evidence="1" key="1">
    <citation type="submission" date="2022-06" db="EMBL/GenBank/DDBJ databases">
        <title>Uncovering the hologenomic basis of an extraordinary plant invasion.</title>
        <authorList>
            <person name="Bieker V.C."/>
            <person name="Martin M.D."/>
            <person name="Gilbert T."/>
            <person name="Hodgins K."/>
            <person name="Battlay P."/>
            <person name="Petersen B."/>
            <person name="Wilson J."/>
        </authorList>
    </citation>
    <scope>NUCLEOTIDE SEQUENCE</scope>
    <source>
        <strain evidence="1">AA19_3_7</strain>
        <tissue evidence="1">Leaf</tissue>
    </source>
</reference>
<comment type="caution">
    <text evidence="1">The sequence shown here is derived from an EMBL/GenBank/DDBJ whole genome shotgun (WGS) entry which is preliminary data.</text>
</comment>
<name>A0AAD5GYJ1_AMBAR</name>
<accession>A0AAD5GYJ1</accession>
<sequence length="133" mass="14935">NISLITISFSHRSSPIHHPMTSPSPSSCRGRERTELSVNLLAFQRAFVDHRSLTSPYIPFTMNMLSEGMDAPKLGFSLELCSRNGMLMKKGLKPPGHLKLELPSLLVLCTVPLTFHDLEKRFLFAGSEMEEYS</sequence>
<dbReference type="AlphaFoldDB" id="A0AAD5GYJ1"/>
<evidence type="ECO:0000313" key="2">
    <source>
        <dbReference type="Proteomes" id="UP001206925"/>
    </source>
</evidence>
<evidence type="ECO:0000313" key="1">
    <source>
        <dbReference type="EMBL" id="KAI7756283.1"/>
    </source>
</evidence>
<gene>
    <name evidence="1" type="ORF">M8C21_032828</name>
</gene>